<proteinExistence type="predicted"/>
<dbReference type="EMBL" id="BLPG01000001">
    <property type="protein sequence ID" value="GFJ90104.1"/>
    <property type="molecule type" value="Genomic_DNA"/>
</dbReference>
<dbReference type="InterPro" id="IPR016193">
    <property type="entry name" value="Cytidine_deaminase-like"/>
</dbReference>
<sequence length="141" mass="15034">MTHDNEQLLRRAIELARAAREGGNPPFGSLLVGPDGTVLAEEHNTSITDDDITAHPELKLARWAARALEPDIAAATTMYTSCQPCGMCTGAIERSGLGRVVFALSGEQLNSLKPSGGFPPVPQEGPALFDEARLPVEGYYT</sequence>
<dbReference type="SUPFAM" id="SSF53927">
    <property type="entry name" value="Cytidine deaminase-like"/>
    <property type="match status" value="1"/>
</dbReference>
<dbReference type="AlphaFoldDB" id="A0A6V8L1T7"/>
<dbReference type="CDD" id="cd01285">
    <property type="entry name" value="nucleoside_deaminase"/>
    <property type="match status" value="1"/>
</dbReference>
<dbReference type="InterPro" id="IPR002125">
    <property type="entry name" value="CMP_dCMP_dom"/>
</dbReference>
<dbReference type="Pfam" id="PF00383">
    <property type="entry name" value="dCMP_cyt_deam_1"/>
    <property type="match status" value="1"/>
</dbReference>
<evidence type="ECO:0000313" key="2">
    <source>
        <dbReference type="EMBL" id="GFJ90104.1"/>
    </source>
</evidence>
<dbReference type="Gene3D" id="3.40.140.10">
    <property type="entry name" value="Cytidine Deaminase, domain 2"/>
    <property type="match status" value="1"/>
</dbReference>
<dbReference type="PANTHER" id="PTHR11079:SF179">
    <property type="entry name" value="TRNA(ADENINE(34)) DEAMINASE, CHLOROPLASTIC"/>
    <property type="match status" value="1"/>
</dbReference>
<gene>
    <name evidence="2" type="ORF">Prum_037460</name>
</gene>
<accession>A0A6V8L1T7</accession>
<dbReference type="GO" id="GO:0003824">
    <property type="term" value="F:catalytic activity"/>
    <property type="evidence" value="ECO:0007669"/>
    <property type="project" value="InterPro"/>
</dbReference>
<dbReference type="PANTHER" id="PTHR11079">
    <property type="entry name" value="CYTOSINE DEAMINASE FAMILY MEMBER"/>
    <property type="match status" value="1"/>
</dbReference>
<evidence type="ECO:0000259" key="1">
    <source>
        <dbReference type="PROSITE" id="PS51747"/>
    </source>
</evidence>
<keyword evidence="3" id="KW-1185">Reference proteome</keyword>
<dbReference type="Proteomes" id="UP000482960">
    <property type="component" value="Unassembled WGS sequence"/>
</dbReference>
<dbReference type="PROSITE" id="PS51747">
    <property type="entry name" value="CYT_DCMP_DEAMINASES_2"/>
    <property type="match status" value="1"/>
</dbReference>
<organism evidence="2 3">
    <name type="scientific">Phytohabitans rumicis</name>
    <dbReference type="NCBI Taxonomy" id="1076125"/>
    <lineage>
        <taxon>Bacteria</taxon>
        <taxon>Bacillati</taxon>
        <taxon>Actinomycetota</taxon>
        <taxon>Actinomycetes</taxon>
        <taxon>Micromonosporales</taxon>
        <taxon>Micromonosporaceae</taxon>
    </lineage>
</organism>
<dbReference type="RefSeq" id="WP_173077522.1">
    <property type="nucleotide sequence ID" value="NZ_BAABJB010000009.1"/>
</dbReference>
<comment type="caution">
    <text evidence="2">The sequence shown here is derived from an EMBL/GenBank/DDBJ whole genome shotgun (WGS) entry which is preliminary data.</text>
</comment>
<protein>
    <submittedName>
        <fullName evidence="2">tRNA-specific adenosine deaminase</fullName>
    </submittedName>
</protein>
<feature type="domain" description="CMP/dCMP-type deaminase" evidence="1">
    <location>
        <begin position="3"/>
        <end position="120"/>
    </location>
</feature>
<reference evidence="2 3" key="2">
    <citation type="submission" date="2020-03" db="EMBL/GenBank/DDBJ databases">
        <authorList>
            <person name="Ichikawa N."/>
            <person name="Kimura A."/>
            <person name="Kitahashi Y."/>
            <person name="Uohara A."/>
        </authorList>
    </citation>
    <scope>NUCLEOTIDE SEQUENCE [LARGE SCALE GENOMIC DNA]</scope>
    <source>
        <strain evidence="2 3">NBRC 108638</strain>
    </source>
</reference>
<reference evidence="2 3" key="1">
    <citation type="submission" date="2020-03" db="EMBL/GenBank/DDBJ databases">
        <title>Whole genome shotgun sequence of Phytohabitans rumicis NBRC 108638.</title>
        <authorList>
            <person name="Komaki H."/>
            <person name="Tamura T."/>
        </authorList>
    </citation>
    <scope>NUCLEOTIDE SEQUENCE [LARGE SCALE GENOMIC DNA]</scope>
    <source>
        <strain evidence="2 3">NBRC 108638</strain>
    </source>
</reference>
<name>A0A6V8L1T7_9ACTN</name>
<evidence type="ECO:0000313" key="3">
    <source>
        <dbReference type="Proteomes" id="UP000482960"/>
    </source>
</evidence>